<comment type="caution">
    <text evidence="4">The sequence shown here is derived from an EMBL/GenBank/DDBJ whole genome shotgun (WGS) entry which is preliminary data.</text>
</comment>
<evidence type="ECO:0000256" key="1">
    <source>
        <dbReference type="PROSITE-ProRule" id="PRU00497"/>
    </source>
</evidence>
<evidence type="ECO:0000313" key="4">
    <source>
        <dbReference type="EMBL" id="KAK4872371.1"/>
    </source>
</evidence>
<evidence type="ECO:0000256" key="3">
    <source>
        <dbReference type="SAM" id="SignalP"/>
    </source>
</evidence>
<keyword evidence="5" id="KW-1185">Reference proteome</keyword>
<name>A0AAN7S666_9COLE</name>
<feature type="region of interest" description="Disordered" evidence="2">
    <location>
        <begin position="313"/>
        <end position="354"/>
    </location>
</feature>
<gene>
    <name evidence="4" type="ORF">RN001_014400</name>
</gene>
<keyword evidence="3" id="KW-0732">Signal</keyword>
<proteinExistence type="predicted"/>
<dbReference type="EMBL" id="JARPUR010000007">
    <property type="protein sequence ID" value="KAK4872371.1"/>
    <property type="molecule type" value="Genomic_DNA"/>
</dbReference>
<dbReference type="GO" id="GO:0042302">
    <property type="term" value="F:structural constituent of cuticle"/>
    <property type="evidence" value="ECO:0007669"/>
    <property type="project" value="UniProtKB-UniRule"/>
</dbReference>
<evidence type="ECO:0000313" key="5">
    <source>
        <dbReference type="Proteomes" id="UP001353858"/>
    </source>
</evidence>
<feature type="signal peptide" evidence="3">
    <location>
        <begin position="1"/>
        <end position="18"/>
    </location>
</feature>
<evidence type="ECO:0000256" key="2">
    <source>
        <dbReference type="SAM" id="MobiDB-lite"/>
    </source>
</evidence>
<feature type="chain" id="PRO_5042927584" evidence="3">
    <location>
        <begin position="19"/>
        <end position="741"/>
    </location>
</feature>
<sequence length="741" mass="84170">MLFLRVVPVVLVFTIAKAMPPHTYKKTENADESPPKYEYQYDIKSDKGVGQGKAEAHDGILASGRYYVEGSNSSQSVEYVADDWGYHPYVEFQNTGPYSQTITHIALDKEAMKMLKKKNNKAQEVPVNPNQGNEVITPNQQPNYIPLQSNQEDNQEQKNEELTVPVPTQNHEYVQDYVSTASESSTLPQAEYLYLDQNPKFVYLQSEPKSTVLLQPVLYDEVVPVTHPLQYQQQQQQNDQNYESISFYENPTNNVFKPKKAPYYEQLIRYNHPSSYGAKIHDQNRIRSQNTRVLNHFKNMINDQDVLDINTSLDTKSNEENQVTPISPESKNTENDSTTTSPNLNSKKTESNSVPSLLNEPIIVGDAENCDNAPDHSIVIVTPKPTYNPFLTATVKLQHVPKTGQFKSIHQNYVVDVQKSIPFYLGKIEYYDNVQGKEQNVTAAATRNIRLGDLLQQPIIEKPKTVNKQPLANFSQGVKYQNVKDDKYASQETKIVEKPVLANAEKNVLVQQSIEESVESSSPKYVNRHIAIPILVNNPTQINEKKAPVPQYIETPVPVDLGSRFVHKPYPVTVQVPLPITQTFYLPVEIPKPYPVELAKLVIPTTYSFPISSTPNSPTVTKLLPSNKNAKRLQTQEFDPDRFTHTNNLNSFHKVPCIDLRLFGVRKPYCPKMNNNHYIGLVPPKIETPYHYNATNNAVRKQRTAREGLLDNIRWEYGFMPPLIPSLAIDENGNPVDKHTK</sequence>
<dbReference type="PROSITE" id="PS51155">
    <property type="entry name" value="CHIT_BIND_RR_2"/>
    <property type="match status" value="1"/>
</dbReference>
<keyword evidence="1" id="KW-0193">Cuticle</keyword>
<protein>
    <submittedName>
        <fullName evidence="4">Uncharacterized protein</fullName>
    </submittedName>
</protein>
<organism evidence="4 5">
    <name type="scientific">Aquatica leii</name>
    <dbReference type="NCBI Taxonomy" id="1421715"/>
    <lineage>
        <taxon>Eukaryota</taxon>
        <taxon>Metazoa</taxon>
        <taxon>Ecdysozoa</taxon>
        <taxon>Arthropoda</taxon>
        <taxon>Hexapoda</taxon>
        <taxon>Insecta</taxon>
        <taxon>Pterygota</taxon>
        <taxon>Neoptera</taxon>
        <taxon>Endopterygota</taxon>
        <taxon>Coleoptera</taxon>
        <taxon>Polyphaga</taxon>
        <taxon>Elateriformia</taxon>
        <taxon>Elateroidea</taxon>
        <taxon>Lampyridae</taxon>
        <taxon>Luciolinae</taxon>
        <taxon>Aquatica</taxon>
    </lineage>
</organism>
<reference evidence="5" key="1">
    <citation type="submission" date="2023-01" db="EMBL/GenBank/DDBJ databases">
        <title>Key to firefly adult light organ development and bioluminescence: homeobox transcription factors regulate luciferase expression and transportation to peroxisome.</title>
        <authorList>
            <person name="Fu X."/>
        </authorList>
    </citation>
    <scope>NUCLEOTIDE SEQUENCE [LARGE SCALE GENOMIC DNA]</scope>
</reference>
<dbReference type="Pfam" id="PF00379">
    <property type="entry name" value="Chitin_bind_4"/>
    <property type="match status" value="1"/>
</dbReference>
<accession>A0AAN7S666</accession>
<dbReference type="AlphaFoldDB" id="A0AAN7S666"/>
<dbReference type="InterPro" id="IPR000618">
    <property type="entry name" value="Insect_cuticle"/>
</dbReference>
<dbReference type="Proteomes" id="UP001353858">
    <property type="component" value="Unassembled WGS sequence"/>
</dbReference>